<gene>
    <name evidence="1" type="ORF">LTS18_012977</name>
</gene>
<reference evidence="1" key="1">
    <citation type="submission" date="2024-09" db="EMBL/GenBank/DDBJ databases">
        <title>Black Yeasts Isolated from many extreme environments.</title>
        <authorList>
            <person name="Coleine C."/>
            <person name="Stajich J.E."/>
            <person name="Selbmann L."/>
        </authorList>
    </citation>
    <scope>NUCLEOTIDE SEQUENCE</scope>
    <source>
        <strain evidence="1">CCFEE 5737</strain>
    </source>
</reference>
<sequence>MSLSEDLINFDAIEEQKENIQSLPSGRSAKALAALCSPPPCGRNHTPQSTQDLNNTYR</sequence>
<proteinExistence type="predicted"/>
<feature type="non-terminal residue" evidence="1">
    <location>
        <position position="58"/>
    </location>
</feature>
<accession>A0ACC3DIG0</accession>
<name>A0ACC3DIG0_9PEZI</name>
<protein>
    <submittedName>
        <fullName evidence="1">Uncharacterized protein</fullName>
    </submittedName>
</protein>
<dbReference type="Proteomes" id="UP001186974">
    <property type="component" value="Unassembled WGS sequence"/>
</dbReference>
<keyword evidence="2" id="KW-1185">Reference proteome</keyword>
<evidence type="ECO:0000313" key="1">
    <source>
        <dbReference type="EMBL" id="KAK3076449.1"/>
    </source>
</evidence>
<organism evidence="1 2">
    <name type="scientific">Coniosporium uncinatum</name>
    <dbReference type="NCBI Taxonomy" id="93489"/>
    <lineage>
        <taxon>Eukaryota</taxon>
        <taxon>Fungi</taxon>
        <taxon>Dikarya</taxon>
        <taxon>Ascomycota</taxon>
        <taxon>Pezizomycotina</taxon>
        <taxon>Dothideomycetes</taxon>
        <taxon>Dothideomycetes incertae sedis</taxon>
        <taxon>Coniosporium</taxon>
    </lineage>
</organism>
<dbReference type="EMBL" id="JAWDJW010003956">
    <property type="protein sequence ID" value="KAK3076449.1"/>
    <property type="molecule type" value="Genomic_DNA"/>
</dbReference>
<comment type="caution">
    <text evidence="1">The sequence shown here is derived from an EMBL/GenBank/DDBJ whole genome shotgun (WGS) entry which is preliminary data.</text>
</comment>
<evidence type="ECO:0000313" key="2">
    <source>
        <dbReference type="Proteomes" id="UP001186974"/>
    </source>
</evidence>